<dbReference type="Proteomes" id="UP000594380">
    <property type="component" value="Unassembled WGS sequence"/>
</dbReference>
<comment type="caution">
    <text evidence="1">The sequence shown here is derived from an EMBL/GenBank/DDBJ whole genome shotgun (WGS) entry which is preliminary data.</text>
</comment>
<sequence>MTKHTVRTRKGTLVRKLKEQALARDRGSHQRWQHTRDTPGAGIKTRLVCDKAAAGELHLLSQAELAEFLEGWCRRDVKVILDQVALACLGSSRGDTACRKSISSFVSWAVRLVARICCADYSIALWCSAEASSRELRGDKLK</sequence>
<protein>
    <submittedName>
        <fullName evidence="1">Uncharacterized protein</fullName>
    </submittedName>
</protein>
<dbReference type="EMBL" id="JAALDK010000001">
    <property type="protein sequence ID" value="NUX98888.1"/>
    <property type="molecule type" value="Genomic_DNA"/>
</dbReference>
<proteinExistence type="predicted"/>
<organism evidence="1 2">
    <name type="scientific">Paraburkholderia youngii</name>
    <dbReference type="NCBI Taxonomy" id="2782701"/>
    <lineage>
        <taxon>Bacteria</taxon>
        <taxon>Pseudomonadati</taxon>
        <taxon>Pseudomonadota</taxon>
        <taxon>Betaproteobacteria</taxon>
        <taxon>Burkholderiales</taxon>
        <taxon>Burkholderiaceae</taxon>
        <taxon>Paraburkholderia</taxon>
    </lineage>
</organism>
<dbReference type="GeneID" id="301099479"/>
<name>A0A7Y6JV23_9BURK</name>
<dbReference type="RefSeq" id="WP_176105605.1">
    <property type="nucleotide sequence ID" value="NZ_JAALDK010000001.1"/>
</dbReference>
<gene>
    <name evidence="1" type="ORF">G5S42_03865</name>
</gene>
<accession>A0A7Y6JV23</accession>
<dbReference type="AlphaFoldDB" id="A0A7Y6JV23"/>
<evidence type="ECO:0000313" key="2">
    <source>
        <dbReference type="Proteomes" id="UP000594380"/>
    </source>
</evidence>
<evidence type="ECO:0000313" key="1">
    <source>
        <dbReference type="EMBL" id="NUX98888.1"/>
    </source>
</evidence>
<reference evidence="1 2" key="1">
    <citation type="submission" date="2020-02" db="EMBL/GenBank/DDBJ databases">
        <title>Paraburkholderia simonii sp. nov. and Paraburkholderia youngii sp. nov. Brazilian and Mexican Mimosa-associated rhizobia.</title>
        <authorList>
            <person name="Mavima L."/>
            <person name="Beukes C.W."/>
            <person name="Chan W.Y."/>
            <person name="Palmer M."/>
            <person name="De Meyer S.E."/>
            <person name="James E.K."/>
            <person name="Venter S.N."/>
            <person name="Steenkamp E.T."/>
        </authorList>
    </citation>
    <scope>NUCLEOTIDE SEQUENCE [LARGE SCALE GENOMIC DNA]</scope>
    <source>
        <strain evidence="1 2">JPY169</strain>
    </source>
</reference>